<keyword evidence="6" id="KW-1185">Reference proteome</keyword>
<name>A0ABU5TF66_9CYAN</name>
<evidence type="ECO:0000313" key="5">
    <source>
        <dbReference type="EMBL" id="MEA5476897.1"/>
    </source>
</evidence>
<dbReference type="InterPro" id="IPR003435">
    <property type="entry name" value="Chaperonin_RcbX"/>
</dbReference>
<feature type="compositionally biased region" description="Low complexity" evidence="4">
    <location>
        <begin position="137"/>
        <end position="148"/>
    </location>
</feature>
<evidence type="ECO:0000256" key="4">
    <source>
        <dbReference type="SAM" id="MobiDB-lite"/>
    </source>
</evidence>
<gene>
    <name evidence="5" type="ORF">VB774_04620</name>
</gene>
<keyword evidence="2" id="KW-0143">Chaperone</keyword>
<sequence length="173" mass="20172">MDIKRSTKSTAKMLINFLTFEAVKTICEQLQETDKLKALWFNQFSTRERLQNGELYIKDLFEVNQEMAFRVMTVREHLANEILEFLPEMTRTGIQQSNMQLRRQHFERIMNVQASEGYAECENLDNRLDTEVDQKSNPESSLEVNLESLSEEPLESIADSDVDADRATTQQNQ</sequence>
<evidence type="ECO:0000256" key="3">
    <source>
        <dbReference type="ARBA" id="ARBA00023300"/>
    </source>
</evidence>
<feature type="compositionally biased region" description="Acidic residues" evidence="4">
    <location>
        <begin position="149"/>
        <end position="162"/>
    </location>
</feature>
<dbReference type="SUPFAM" id="SSF158615">
    <property type="entry name" value="RbcX-like"/>
    <property type="match status" value="1"/>
</dbReference>
<dbReference type="InterPro" id="IPR038052">
    <property type="entry name" value="Chaperonin_RbcX_sf"/>
</dbReference>
<organism evidence="5 6">
    <name type="scientific">Pseudanabaena galeata UHCC 0370</name>
    <dbReference type="NCBI Taxonomy" id="3110310"/>
    <lineage>
        <taxon>Bacteria</taxon>
        <taxon>Bacillati</taxon>
        <taxon>Cyanobacteriota</taxon>
        <taxon>Cyanophyceae</taxon>
        <taxon>Pseudanabaenales</taxon>
        <taxon>Pseudanabaenaceae</taxon>
        <taxon>Pseudanabaena</taxon>
    </lineage>
</organism>
<dbReference type="PANTHER" id="PTHR33791">
    <property type="entry name" value="CHAPERONIN-LIKE RBCX PROTEIN 1, CHLOROPLASTIC"/>
    <property type="match status" value="1"/>
</dbReference>
<proteinExistence type="predicted"/>
<dbReference type="RefSeq" id="WP_323260183.1">
    <property type="nucleotide sequence ID" value="NZ_JAYGIE010000013.1"/>
</dbReference>
<feature type="region of interest" description="Disordered" evidence="4">
    <location>
        <begin position="131"/>
        <end position="173"/>
    </location>
</feature>
<dbReference type="EMBL" id="JAYGIE010000013">
    <property type="protein sequence ID" value="MEA5476897.1"/>
    <property type="molecule type" value="Genomic_DNA"/>
</dbReference>
<evidence type="ECO:0000313" key="6">
    <source>
        <dbReference type="Proteomes" id="UP001301388"/>
    </source>
</evidence>
<reference evidence="5 6" key="1">
    <citation type="submission" date="2023-12" db="EMBL/GenBank/DDBJ databases">
        <title>Baltic Sea Cyanobacteria.</title>
        <authorList>
            <person name="Delbaje E."/>
            <person name="Fewer D.P."/>
            <person name="Shishido T.K."/>
        </authorList>
    </citation>
    <scope>NUCLEOTIDE SEQUENCE [LARGE SCALE GENOMIC DNA]</scope>
    <source>
        <strain evidence="5 6">UHCC 0370</strain>
    </source>
</reference>
<comment type="caution">
    <text evidence="5">The sequence shown here is derived from an EMBL/GenBank/DDBJ whole genome shotgun (WGS) entry which is preliminary data.</text>
</comment>
<evidence type="ECO:0000256" key="2">
    <source>
        <dbReference type="ARBA" id="ARBA00023186"/>
    </source>
</evidence>
<keyword evidence="3" id="KW-0120">Carbon dioxide fixation</keyword>
<keyword evidence="1" id="KW-0602">Photosynthesis</keyword>
<dbReference type="Proteomes" id="UP001301388">
    <property type="component" value="Unassembled WGS sequence"/>
</dbReference>
<dbReference type="Pfam" id="PF02341">
    <property type="entry name" value="RbcX"/>
    <property type="match status" value="1"/>
</dbReference>
<evidence type="ECO:0000256" key="1">
    <source>
        <dbReference type="ARBA" id="ARBA00022531"/>
    </source>
</evidence>
<protein>
    <submittedName>
        <fullName evidence="5">Chaperonin family protein RbcX</fullName>
    </submittedName>
</protein>
<dbReference type="Gene3D" id="1.10.1200.210">
    <property type="entry name" value="Chaperonin-like RbcX"/>
    <property type="match status" value="1"/>
</dbReference>
<accession>A0ABU5TF66</accession>
<dbReference type="PANTHER" id="PTHR33791:SF1">
    <property type="entry name" value="RUBISCO CHAPERONE RBCX"/>
    <property type="match status" value="1"/>
</dbReference>